<evidence type="ECO:0000256" key="11">
    <source>
        <dbReference type="ARBA" id="ARBA00048679"/>
    </source>
</evidence>
<dbReference type="AlphaFoldDB" id="A0A6A4TFX4"/>
<comment type="catalytic activity">
    <reaction evidence="11">
        <text>L-seryl-[protein] + ATP = O-phospho-L-seryl-[protein] + ADP + H(+)</text>
        <dbReference type="Rhea" id="RHEA:17989"/>
        <dbReference type="Rhea" id="RHEA-COMP:9863"/>
        <dbReference type="Rhea" id="RHEA-COMP:11604"/>
        <dbReference type="ChEBI" id="CHEBI:15378"/>
        <dbReference type="ChEBI" id="CHEBI:29999"/>
        <dbReference type="ChEBI" id="CHEBI:30616"/>
        <dbReference type="ChEBI" id="CHEBI:83421"/>
        <dbReference type="ChEBI" id="CHEBI:456216"/>
        <dbReference type="EC" id="2.7.11.1"/>
    </reaction>
</comment>
<keyword evidence="9" id="KW-0067">ATP-binding</keyword>
<feature type="domain" description="Protein kinase" evidence="13">
    <location>
        <begin position="97"/>
        <end position="342"/>
    </location>
</feature>
<dbReference type="SMART" id="SM00220">
    <property type="entry name" value="S_TKc"/>
    <property type="match status" value="1"/>
</dbReference>
<comment type="catalytic activity">
    <reaction evidence="10">
        <text>L-threonyl-[protein] + ATP = O-phospho-L-threonyl-[protein] + ADP + H(+)</text>
        <dbReference type="Rhea" id="RHEA:46608"/>
        <dbReference type="Rhea" id="RHEA-COMP:11060"/>
        <dbReference type="Rhea" id="RHEA-COMP:11605"/>
        <dbReference type="ChEBI" id="CHEBI:15378"/>
        <dbReference type="ChEBI" id="CHEBI:30013"/>
        <dbReference type="ChEBI" id="CHEBI:30616"/>
        <dbReference type="ChEBI" id="CHEBI:61977"/>
        <dbReference type="ChEBI" id="CHEBI:456216"/>
        <dbReference type="EC" id="2.7.11.1"/>
    </reaction>
</comment>
<dbReference type="InterPro" id="IPR008271">
    <property type="entry name" value="Ser/Thr_kinase_AS"/>
</dbReference>
<keyword evidence="3" id="KW-0723">Serine/threonine-protein kinase</keyword>
<dbReference type="Pfam" id="PF00069">
    <property type="entry name" value="Pkinase"/>
    <property type="match status" value="1"/>
</dbReference>
<dbReference type="GO" id="GO:0004674">
    <property type="term" value="F:protein serine/threonine kinase activity"/>
    <property type="evidence" value="ECO:0007669"/>
    <property type="project" value="UniProtKB-KW"/>
</dbReference>
<evidence type="ECO:0000256" key="1">
    <source>
        <dbReference type="ARBA" id="ARBA00001946"/>
    </source>
</evidence>
<evidence type="ECO:0000256" key="10">
    <source>
        <dbReference type="ARBA" id="ARBA00047899"/>
    </source>
</evidence>
<dbReference type="GO" id="GO:0005737">
    <property type="term" value="C:cytoplasm"/>
    <property type="evidence" value="ECO:0007669"/>
    <property type="project" value="TreeGrafter"/>
</dbReference>
<dbReference type="SUPFAM" id="SSF56112">
    <property type="entry name" value="Protein kinase-like (PK-like)"/>
    <property type="match status" value="1"/>
</dbReference>
<evidence type="ECO:0000313" key="14">
    <source>
        <dbReference type="EMBL" id="KAF0041082.1"/>
    </source>
</evidence>
<evidence type="ECO:0000256" key="9">
    <source>
        <dbReference type="ARBA" id="ARBA00022840"/>
    </source>
</evidence>
<keyword evidence="4" id="KW-0597">Phosphoprotein</keyword>
<dbReference type="PROSITE" id="PS00108">
    <property type="entry name" value="PROTEIN_KINASE_ST"/>
    <property type="match status" value="1"/>
</dbReference>
<dbReference type="InterPro" id="IPR011009">
    <property type="entry name" value="Kinase-like_dom_sf"/>
</dbReference>
<keyword evidence="6" id="KW-0053">Apoptosis</keyword>
<evidence type="ECO:0000259" key="13">
    <source>
        <dbReference type="PROSITE" id="PS50011"/>
    </source>
</evidence>
<name>A0A6A4TFX4_SCOMX</name>
<sequence>MKTPGMAVFKQQNVDDFYEIGEELGRTLLEFPFDRGHPVIVQPYYSTCALLTWGLFKTTGNLQDPEQFEGIDVEWVNYERNGRVVMFGESDDDGECLPVESESARGQFAIVKRCTEKSTGTEYAAKFIKKRQSRASRRGVRREEIEREVVILQELQHPNIVALHDVYENRTDVVLILELEEEATQFIKQVLDGVQYLHSKRIAHFDLKPENIMLLDRNIPLPRIKLIDFGLAHKIEAGADFKNIFGTPEFVAPEIVNYEQLGLEADMWSIGVITYILLSGASPFLGDTKQETLGNVSALNYEFDEELFSNTSELAKNFIRQLLEKNTRKRMTIQDTLNHPWIKSCGHTQEDSAAPEAEKLAEQLKTKRLKEYTIQLHSSMPQNNTYANFERFAHVVEDISLMETGLSEVAGAHHTLQGDMDALLSIYNDKEARCKEESEAARKQLSQVRYEFRKAVATRRLLQEDMKVVDAGLESISGKYDQRQSRLDALRQEVNSEMQWLQGVMSSLHPDGGNGSIRSSSLNMDVKQALKELLHQSCGGELCPEDKQPLTESG</sequence>
<dbReference type="GO" id="GO:0005634">
    <property type="term" value="C:nucleus"/>
    <property type="evidence" value="ECO:0007669"/>
    <property type="project" value="TreeGrafter"/>
</dbReference>
<evidence type="ECO:0000256" key="3">
    <source>
        <dbReference type="ARBA" id="ARBA00022527"/>
    </source>
</evidence>
<evidence type="ECO:0000313" key="15">
    <source>
        <dbReference type="Proteomes" id="UP000438429"/>
    </source>
</evidence>
<evidence type="ECO:0000256" key="7">
    <source>
        <dbReference type="ARBA" id="ARBA00022741"/>
    </source>
</evidence>
<dbReference type="FunFam" id="3.30.200.20:FF:000110">
    <property type="entry name" value="Death-associated kinase 3, isoform CRA_a"/>
    <property type="match status" value="1"/>
</dbReference>
<keyword evidence="8" id="KW-0418">Kinase</keyword>
<dbReference type="EC" id="2.7.11.1" evidence="2"/>
<evidence type="ECO:0000256" key="12">
    <source>
        <dbReference type="ARBA" id="ARBA00060827"/>
    </source>
</evidence>
<comment type="cofactor">
    <cofactor evidence="1">
        <name>Mg(2+)</name>
        <dbReference type="ChEBI" id="CHEBI:18420"/>
    </cofactor>
</comment>
<comment type="caution">
    <text evidence="14">The sequence shown here is derived from an EMBL/GenBank/DDBJ whole genome shotgun (WGS) entry which is preliminary data.</text>
</comment>
<dbReference type="Gene3D" id="1.10.510.10">
    <property type="entry name" value="Transferase(Phosphotransferase) domain 1"/>
    <property type="match status" value="1"/>
</dbReference>
<reference evidence="14 15" key="1">
    <citation type="submission" date="2019-06" db="EMBL/GenBank/DDBJ databases">
        <title>Draft genomes of female and male turbot (Scophthalmus maximus).</title>
        <authorList>
            <person name="Xu H."/>
            <person name="Xu X.-W."/>
            <person name="Shao C."/>
            <person name="Chen S."/>
        </authorList>
    </citation>
    <scope>NUCLEOTIDE SEQUENCE [LARGE SCALE GENOMIC DNA]</scope>
    <source>
        <strain evidence="14">Ysfricsl-2016a</strain>
        <tissue evidence="14">Blood</tissue>
    </source>
</reference>
<dbReference type="GO" id="GO:0035556">
    <property type="term" value="P:intracellular signal transduction"/>
    <property type="evidence" value="ECO:0007669"/>
    <property type="project" value="TreeGrafter"/>
</dbReference>
<proteinExistence type="inferred from homology"/>
<organism evidence="14 15">
    <name type="scientific">Scophthalmus maximus</name>
    <name type="common">Turbot</name>
    <name type="synonym">Psetta maxima</name>
    <dbReference type="NCBI Taxonomy" id="52904"/>
    <lineage>
        <taxon>Eukaryota</taxon>
        <taxon>Metazoa</taxon>
        <taxon>Chordata</taxon>
        <taxon>Craniata</taxon>
        <taxon>Vertebrata</taxon>
        <taxon>Euteleostomi</taxon>
        <taxon>Actinopterygii</taxon>
        <taxon>Neopterygii</taxon>
        <taxon>Teleostei</taxon>
        <taxon>Neoteleostei</taxon>
        <taxon>Acanthomorphata</taxon>
        <taxon>Carangaria</taxon>
        <taxon>Pleuronectiformes</taxon>
        <taxon>Pleuronectoidei</taxon>
        <taxon>Scophthalmidae</taxon>
        <taxon>Scophthalmus</taxon>
    </lineage>
</organism>
<evidence type="ECO:0000256" key="5">
    <source>
        <dbReference type="ARBA" id="ARBA00022679"/>
    </source>
</evidence>
<dbReference type="Gene3D" id="3.30.200.20">
    <property type="entry name" value="Phosphorylase Kinase, domain 1"/>
    <property type="match status" value="1"/>
</dbReference>
<evidence type="ECO:0000256" key="2">
    <source>
        <dbReference type="ARBA" id="ARBA00012513"/>
    </source>
</evidence>
<dbReference type="InterPro" id="IPR000719">
    <property type="entry name" value="Prot_kinase_dom"/>
</dbReference>
<keyword evidence="5" id="KW-0808">Transferase</keyword>
<dbReference type="GO" id="GO:0006915">
    <property type="term" value="P:apoptotic process"/>
    <property type="evidence" value="ECO:0007669"/>
    <property type="project" value="UniProtKB-KW"/>
</dbReference>
<dbReference type="EMBL" id="VEVO01000006">
    <property type="protein sequence ID" value="KAF0041082.1"/>
    <property type="molecule type" value="Genomic_DNA"/>
</dbReference>
<comment type="similarity">
    <text evidence="12">Belongs to the protein kinase superfamily. CAMK Ser/Thr protein kinase family. DAP kinase subfamily.</text>
</comment>
<evidence type="ECO:0000256" key="4">
    <source>
        <dbReference type="ARBA" id="ARBA00022553"/>
    </source>
</evidence>
<accession>A0A6A4TFX4</accession>
<dbReference type="GO" id="GO:0005524">
    <property type="term" value="F:ATP binding"/>
    <property type="evidence" value="ECO:0007669"/>
    <property type="project" value="UniProtKB-KW"/>
</dbReference>
<dbReference type="Proteomes" id="UP000438429">
    <property type="component" value="Unassembled WGS sequence"/>
</dbReference>
<protein>
    <recommendedName>
        <fullName evidence="2">non-specific serine/threonine protein kinase</fullName>
        <ecNumber evidence="2">2.7.11.1</ecNumber>
    </recommendedName>
</protein>
<dbReference type="PROSITE" id="PS50011">
    <property type="entry name" value="PROTEIN_KINASE_DOM"/>
    <property type="match status" value="1"/>
</dbReference>
<keyword evidence="7" id="KW-0547">Nucleotide-binding</keyword>
<evidence type="ECO:0000256" key="6">
    <source>
        <dbReference type="ARBA" id="ARBA00022703"/>
    </source>
</evidence>
<dbReference type="PANTHER" id="PTHR24342:SF15">
    <property type="entry name" value="DEATH-ASSOCIATED PROTEIN KINASE 2"/>
    <property type="match status" value="1"/>
</dbReference>
<dbReference type="FunFam" id="1.10.510.10:FF:000250">
    <property type="entry name" value="Death-associated protein kinase 3"/>
    <property type="match status" value="1"/>
</dbReference>
<gene>
    <name evidence="14" type="ORF">F2P81_006980</name>
</gene>
<dbReference type="PANTHER" id="PTHR24342">
    <property type="entry name" value="SERINE/THREONINE-PROTEIN KINASE 17"/>
    <property type="match status" value="1"/>
</dbReference>
<dbReference type="GO" id="GO:0043065">
    <property type="term" value="P:positive regulation of apoptotic process"/>
    <property type="evidence" value="ECO:0007669"/>
    <property type="project" value="TreeGrafter"/>
</dbReference>
<evidence type="ECO:0000256" key="8">
    <source>
        <dbReference type="ARBA" id="ARBA00022777"/>
    </source>
</evidence>